<keyword evidence="10" id="KW-1185">Reference proteome</keyword>
<evidence type="ECO:0000313" key="9">
    <source>
        <dbReference type="EMBL" id="KAJ9486123.1"/>
    </source>
</evidence>
<dbReference type="Proteomes" id="UP001227192">
    <property type="component" value="Unassembled WGS sequence"/>
</dbReference>
<dbReference type="EMBL" id="LACB01000226">
    <property type="protein sequence ID" value="KAJ9486123.1"/>
    <property type="molecule type" value="Genomic_DNA"/>
</dbReference>
<evidence type="ECO:0000256" key="3">
    <source>
        <dbReference type="ARBA" id="ARBA00022989"/>
    </source>
</evidence>
<evidence type="ECO:0000256" key="6">
    <source>
        <dbReference type="SAM" id="MobiDB-lite"/>
    </source>
</evidence>
<gene>
    <name evidence="9" type="ORF">VN97_g7220</name>
</gene>
<evidence type="ECO:0000256" key="7">
    <source>
        <dbReference type="SAM" id="Phobius"/>
    </source>
</evidence>
<comment type="caution">
    <text evidence="9">The sequence shown here is derived from an EMBL/GenBank/DDBJ whole genome shotgun (WGS) entry which is preliminary data.</text>
</comment>
<feature type="transmembrane region" description="Helical" evidence="7">
    <location>
        <begin position="51"/>
        <end position="76"/>
    </location>
</feature>
<reference evidence="9" key="2">
    <citation type="journal article" date="2016" name="Fungal Biol.">
        <title>Ochratoxin A production by Penicillium thymicola.</title>
        <authorList>
            <person name="Nguyen H.D.T."/>
            <person name="McMullin D.R."/>
            <person name="Ponomareva E."/>
            <person name="Riley R."/>
            <person name="Pomraning K.R."/>
            <person name="Baker S.E."/>
            <person name="Seifert K.A."/>
        </authorList>
    </citation>
    <scope>NUCLEOTIDE SEQUENCE</scope>
    <source>
        <strain evidence="9">DAOM 180753</strain>
    </source>
</reference>
<evidence type="ECO:0000313" key="10">
    <source>
        <dbReference type="Proteomes" id="UP001227192"/>
    </source>
</evidence>
<feature type="transmembrane region" description="Helical" evidence="7">
    <location>
        <begin position="96"/>
        <end position="118"/>
    </location>
</feature>
<feature type="transmembrane region" description="Helical" evidence="7">
    <location>
        <begin position="173"/>
        <end position="195"/>
    </location>
</feature>
<comment type="subcellular location">
    <subcellularLocation>
        <location evidence="1">Membrane</location>
        <topology evidence="1">Multi-pass membrane protein</topology>
    </subcellularLocation>
</comment>
<keyword evidence="3 7" id="KW-1133">Transmembrane helix</keyword>
<evidence type="ECO:0000256" key="4">
    <source>
        <dbReference type="ARBA" id="ARBA00023136"/>
    </source>
</evidence>
<dbReference type="AlphaFoldDB" id="A0AAI9TG37"/>
<evidence type="ECO:0000256" key="2">
    <source>
        <dbReference type="ARBA" id="ARBA00022692"/>
    </source>
</evidence>
<feature type="transmembrane region" description="Helical" evidence="7">
    <location>
        <begin position="125"/>
        <end position="148"/>
    </location>
</feature>
<dbReference type="PANTHER" id="PTHR33048">
    <property type="entry name" value="PTH11-LIKE INTEGRAL MEMBRANE PROTEIN (AFU_ORTHOLOGUE AFUA_5G11245)"/>
    <property type="match status" value="1"/>
</dbReference>
<name>A0AAI9TG37_PENTH</name>
<comment type="similarity">
    <text evidence="5">Belongs to the SAT4 family.</text>
</comment>
<proteinExistence type="inferred from homology"/>
<evidence type="ECO:0000259" key="8">
    <source>
        <dbReference type="Pfam" id="PF20684"/>
    </source>
</evidence>
<keyword evidence="2 7" id="KW-0812">Transmembrane</keyword>
<dbReference type="Pfam" id="PF20684">
    <property type="entry name" value="Fung_rhodopsin"/>
    <property type="match status" value="1"/>
</dbReference>
<evidence type="ECO:0000256" key="5">
    <source>
        <dbReference type="ARBA" id="ARBA00038359"/>
    </source>
</evidence>
<dbReference type="GO" id="GO:0016020">
    <property type="term" value="C:membrane"/>
    <property type="evidence" value="ECO:0007669"/>
    <property type="project" value="UniProtKB-SubCell"/>
</dbReference>
<dbReference type="InterPro" id="IPR049326">
    <property type="entry name" value="Rhodopsin_dom_fungi"/>
</dbReference>
<evidence type="ECO:0000256" key="1">
    <source>
        <dbReference type="ARBA" id="ARBA00004141"/>
    </source>
</evidence>
<dbReference type="PANTHER" id="PTHR33048:SF47">
    <property type="entry name" value="INTEGRAL MEMBRANE PROTEIN-RELATED"/>
    <property type="match status" value="1"/>
</dbReference>
<reference evidence="9" key="1">
    <citation type="submission" date="2015-06" db="EMBL/GenBank/DDBJ databases">
        <authorList>
            <person name="Nguyen H."/>
        </authorList>
    </citation>
    <scope>NUCLEOTIDE SEQUENCE</scope>
    <source>
        <strain evidence="9">DAOM 180753</strain>
    </source>
</reference>
<keyword evidence="4 7" id="KW-0472">Membrane</keyword>
<feature type="domain" description="Rhodopsin" evidence="8">
    <location>
        <begin position="35"/>
        <end position="271"/>
    </location>
</feature>
<dbReference type="InterPro" id="IPR052337">
    <property type="entry name" value="SAT4-like"/>
</dbReference>
<feature type="region of interest" description="Disordered" evidence="6">
    <location>
        <begin position="283"/>
        <end position="339"/>
    </location>
</feature>
<feature type="transmembrane region" description="Helical" evidence="7">
    <location>
        <begin position="207"/>
        <end position="231"/>
    </location>
</feature>
<accession>A0AAI9TG37</accession>
<protein>
    <recommendedName>
        <fullName evidence="8">Rhodopsin domain-containing protein</fullName>
    </recommendedName>
</protein>
<sequence>METFFQPRSEVENRGPILLIINGTITGVAAIIVGLRVVSRVFIVKKFGVDDWIMVAAMFFAILNVAVAGLGVKYGTGKHKWDLIKADVMPAAKVRYVTHIIYTLISGLIKVSICLLYLRVFPNIRVICLATIAFVTAMSIAIILTTIFQCSPVDAVYDEQKYKHYTCFASIPFWYATAALSLVTDIWILLLPLKTVLGLHLRTRKRFVIAGLLSLGCFACIASIVRMVYIVKLYQSSDPSWDTFGISISSGIEIAVAIIAASIPATKPIMNKLFPKLVPSSTGESHSVNHRDYPSGSRNHSGPRRYRRDSIPLSLFTRREGSDTGDDESTKAIAHTNGP</sequence>
<feature type="transmembrane region" description="Helical" evidence="7">
    <location>
        <begin position="243"/>
        <end position="263"/>
    </location>
</feature>
<organism evidence="9 10">
    <name type="scientific">Penicillium thymicola</name>
    <dbReference type="NCBI Taxonomy" id="293382"/>
    <lineage>
        <taxon>Eukaryota</taxon>
        <taxon>Fungi</taxon>
        <taxon>Dikarya</taxon>
        <taxon>Ascomycota</taxon>
        <taxon>Pezizomycotina</taxon>
        <taxon>Eurotiomycetes</taxon>
        <taxon>Eurotiomycetidae</taxon>
        <taxon>Eurotiales</taxon>
        <taxon>Aspergillaceae</taxon>
        <taxon>Penicillium</taxon>
    </lineage>
</organism>
<feature type="transmembrane region" description="Helical" evidence="7">
    <location>
        <begin position="17"/>
        <end position="39"/>
    </location>
</feature>